<dbReference type="Proteomes" id="UP000279259">
    <property type="component" value="Unassembled WGS sequence"/>
</dbReference>
<dbReference type="Gene3D" id="3.40.50.720">
    <property type="entry name" value="NAD(P)-binding Rossmann-like Domain"/>
    <property type="match status" value="1"/>
</dbReference>
<feature type="domain" description="3-beta hydroxysteroid dehydrogenase/isomerase" evidence="3">
    <location>
        <begin position="5"/>
        <end position="132"/>
    </location>
</feature>
<dbReference type="GO" id="GO:0016616">
    <property type="term" value="F:oxidoreductase activity, acting on the CH-OH group of donors, NAD or NADP as acceptor"/>
    <property type="evidence" value="ECO:0007669"/>
    <property type="project" value="InterPro"/>
</dbReference>
<name>A0A427XRT0_9TREE</name>
<accession>A0A427XRT0</accession>
<reference evidence="4 5" key="1">
    <citation type="submission" date="2018-11" db="EMBL/GenBank/DDBJ databases">
        <title>Genome sequence of Saitozyma podzolica DSM 27192.</title>
        <authorList>
            <person name="Aliyu H."/>
            <person name="Gorte O."/>
            <person name="Ochsenreither K."/>
        </authorList>
    </citation>
    <scope>NUCLEOTIDE SEQUENCE [LARGE SCALE GENOMIC DNA]</scope>
    <source>
        <strain evidence="4 5">DSM 27192</strain>
    </source>
</reference>
<gene>
    <name evidence="4" type="primary">GRE2_12</name>
    <name evidence="4" type="ORF">EHS25_006162</name>
</gene>
<keyword evidence="1" id="KW-0560">Oxidoreductase</keyword>
<dbReference type="Pfam" id="PF01073">
    <property type="entry name" value="3Beta_HSD"/>
    <property type="match status" value="1"/>
</dbReference>
<dbReference type="AlphaFoldDB" id="A0A427XRT0"/>
<dbReference type="SUPFAM" id="SSF51735">
    <property type="entry name" value="NAD(P)-binding Rossmann-fold domains"/>
    <property type="match status" value="1"/>
</dbReference>
<evidence type="ECO:0000256" key="2">
    <source>
        <dbReference type="ARBA" id="ARBA00023445"/>
    </source>
</evidence>
<sequence>MPTVLITGLTGFIALHMADRFLSEGYNVRGTVRSKEKGEHVLWLPAFRQAAADGRLQYCVVEDVITGDYTRAMKGVDVVLHAASPVNMSNDQTWEEIRDPAVNGTMAVHLAAAKESSVKHVVHLSSFASMCNWLETMEEQDGRVYDETSWNPITENEAARLPDTLSKERLIALGGMIGGIRYCASKKFSELAALEISRRPEVNCKLTVLCPPTVLGPTLDTITPPAQQGWSVGTFVALLAGKQAPVPPAALLNYVDVRDLAQAAIRAVERGVDGRLGVAAGHYDHQLIADRMRTLFPHLGERIPLGHLGEYPSIKGPKNTLNSAKASELLGLSYRPFDETVRGAVESISSMERM</sequence>
<protein>
    <submittedName>
        <fullName evidence="4">Methylglyoxal reductase (NADPH-dependent) gre2</fullName>
    </submittedName>
</protein>
<dbReference type="PANTHER" id="PTHR10366">
    <property type="entry name" value="NAD DEPENDENT EPIMERASE/DEHYDRATASE"/>
    <property type="match status" value="1"/>
</dbReference>
<keyword evidence="5" id="KW-1185">Reference proteome</keyword>
<evidence type="ECO:0000259" key="3">
    <source>
        <dbReference type="Pfam" id="PF01073"/>
    </source>
</evidence>
<dbReference type="STRING" id="1890683.A0A427XRT0"/>
<dbReference type="InterPro" id="IPR036291">
    <property type="entry name" value="NAD(P)-bd_dom_sf"/>
</dbReference>
<comment type="similarity">
    <text evidence="2">Belongs to the NAD(P)-dependent epimerase/dehydratase family. Dihydroflavonol-4-reductase subfamily.</text>
</comment>
<dbReference type="PANTHER" id="PTHR10366:SF579">
    <property type="entry name" value="3-BETA HYDROXYSTEROID DEHYDROGENASE_ISOMERASE FAMILY PROTEIN (AFU_ORTHOLOGUE AFUA_3G02250)"/>
    <property type="match status" value="1"/>
</dbReference>
<dbReference type="EMBL" id="RSCD01000029">
    <property type="protein sequence ID" value="RSH81540.1"/>
    <property type="molecule type" value="Genomic_DNA"/>
</dbReference>
<dbReference type="GO" id="GO:0006694">
    <property type="term" value="P:steroid biosynthetic process"/>
    <property type="evidence" value="ECO:0007669"/>
    <property type="project" value="InterPro"/>
</dbReference>
<evidence type="ECO:0000313" key="5">
    <source>
        <dbReference type="Proteomes" id="UP000279259"/>
    </source>
</evidence>
<evidence type="ECO:0000256" key="1">
    <source>
        <dbReference type="ARBA" id="ARBA00023002"/>
    </source>
</evidence>
<evidence type="ECO:0000313" key="4">
    <source>
        <dbReference type="EMBL" id="RSH81540.1"/>
    </source>
</evidence>
<dbReference type="InterPro" id="IPR002225">
    <property type="entry name" value="3Beta_OHSteriod_DH/Estase"/>
</dbReference>
<dbReference type="InterPro" id="IPR050425">
    <property type="entry name" value="NAD(P)_dehydrat-like"/>
</dbReference>
<organism evidence="4 5">
    <name type="scientific">Saitozyma podzolica</name>
    <dbReference type="NCBI Taxonomy" id="1890683"/>
    <lineage>
        <taxon>Eukaryota</taxon>
        <taxon>Fungi</taxon>
        <taxon>Dikarya</taxon>
        <taxon>Basidiomycota</taxon>
        <taxon>Agaricomycotina</taxon>
        <taxon>Tremellomycetes</taxon>
        <taxon>Tremellales</taxon>
        <taxon>Trimorphomycetaceae</taxon>
        <taxon>Saitozyma</taxon>
    </lineage>
</organism>
<comment type="caution">
    <text evidence="4">The sequence shown here is derived from an EMBL/GenBank/DDBJ whole genome shotgun (WGS) entry which is preliminary data.</text>
</comment>
<dbReference type="OrthoDB" id="2735536at2759"/>
<proteinExistence type="inferred from homology"/>